<dbReference type="AlphaFoldDB" id="A0A5C6EMK0"/>
<protein>
    <recommendedName>
        <fullName evidence="3">DUF4185 domain-containing protein</fullName>
    </recommendedName>
</protein>
<gene>
    <name evidence="1" type="ORF">Poly59_41910</name>
</gene>
<dbReference type="Proteomes" id="UP000317977">
    <property type="component" value="Unassembled WGS sequence"/>
</dbReference>
<evidence type="ECO:0008006" key="3">
    <source>
        <dbReference type="Google" id="ProtNLM"/>
    </source>
</evidence>
<keyword evidence="2" id="KW-1185">Reference proteome</keyword>
<reference evidence="1 2" key="1">
    <citation type="submission" date="2019-02" db="EMBL/GenBank/DDBJ databases">
        <title>Deep-cultivation of Planctomycetes and their phenomic and genomic characterization uncovers novel biology.</title>
        <authorList>
            <person name="Wiegand S."/>
            <person name="Jogler M."/>
            <person name="Boedeker C."/>
            <person name="Pinto D."/>
            <person name="Vollmers J."/>
            <person name="Rivas-Marin E."/>
            <person name="Kohn T."/>
            <person name="Peeters S.H."/>
            <person name="Heuer A."/>
            <person name="Rast P."/>
            <person name="Oberbeckmann S."/>
            <person name="Bunk B."/>
            <person name="Jeske O."/>
            <person name="Meyerdierks A."/>
            <person name="Storesund J.E."/>
            <person name="Kallscheuer N."/>
            <person name="Luecker S."/>
            <person name="Lage O.M."/>
            <person name="Pohl T."/>
            <person name="Merkel B.J."/>
            <person name="Hornburger P."/>
            <person name="Mueller R.-W."/>
            <person name="Bruemmer F."/>
            <person name="Labrenz M."/>
            <person name="Spormann A.M."/>
            <person name="Op Den Camp H."/>
            <person name="Overmann J."/>
            <person name="Amann R."/>
            <person name="Jetten M.S.M."/>
            <person name="Mascher T."/>
            <person name="Medema M.H."/>
            <person name="Devos D.P."/>
            <person name="Kaster A.-K."/>
            <person name="Ovreas L."/>
            <person name="Rohde M."/>
            <person name="Galperin M.Y."/>
            <person name="Jogler C."/>
        </authorList>
    </citation>
    <scope>NUCLEOTIDE SEQUENCE [LARGE SCALE GENOMIC DNA]</scope>
    <source>
        <strain evidence="1 2">Poly59</strain>
    </source>
</reference>
<accession>A0A5C6EMK0</accession>
<comment type="caution">
    <text evidence="1">The sequence shown here is derived from an EMBL/GenBank/DDBJ whole genome shotgun (WGS) entry which is preliminary data.</text>
</comment>
<dbReference type="EMBL" id="SJPX01000004">
    <property type="protein sequence ID" value="TWU49574.1"/>
    <property type="molecule type" value="Genomic_DNA"/>
</dbReference>
<evidence type="ECO:0000313" key="2">
    <source>
        <dbReference type="Proteomes" id="UP000317977"/>
    </source>
</evidence>
<organism evidence="1 2">
    <name type="scientific">Rubripirellula reticaptiva</name>
    <dbReference type="NCBI Taxonomy" id="2528013"/>
    <lineage>
        <taxon>Bacteria</taxon>
        <taxon>Pseudomonadati</taxon>
        <taxon>Planctomycetota</taxon>
        <taxon>Planctomycetia</taxon>
        <taxon>Pirellulales</taxon>
        <taxon>Pirellulaceae</taxon>
        <taxon>Rubripirellula</taxon>
    </lineage>
</organism>
<proteinExistence type="predicted"/>
<evidence type="ECO:0000313" key="1">
    <source>
        <dbReference type="EMBL" id="TWU49574.1"/>
    </source>
</evidence>
<dbReference type="RefSeq" id="WP_222436140.1">
    <property type="nucleotide sequence ID" value="NZ_SJPX01000004.1"/>
</dbReference>
<sequence length="466" mass="52415">MRSSTSTAWFSVIFFALGVTQAWSEDLCRIQIVDSDNGWPVPLVELRTTHNERFVSDNAGVIAFDLPELMNVPTWFHVAGHGYSVPKDGFGYRGVRVTPQPGKSITISVDRQLPAKRLGRLTGGGLFAESQKLGEHLDWTEQGILGCDTVQNAVHNGKLYWSWGDTTVPGYPLGRFHMTGATTSLRPISSFKPPIQLRYDYVTNETSVPRDIAKLPGDGPTWLGGYASLPSRDGKDRLVATYSKIEPPLTEYERGLSVWNEDTEHFENVQVLWKRSDGELKPPPSPHGHAVFWIDDAGKRWVLFGDPFPTLKCPATFEDWKNPATWEPLHPQPSVPALGSPERITPHRGAIAWNAFRKKWVTIFTQMKGETSLLGEIWYAESGGPLGPWGNAIKVVTHQNYTFYNPTMHPEFTDLQSSILLFEATYTHTFSRTKTPTSRNDYNQVLYRLDLDQLQRDESNATNDLP</sequence>
<name>A0A5C6EMK0_9BACT</name>